<protein>
    <submittedName>
        <fullName evidence="2">Uncharacterized protein</fullName>
    </submittedName>
</protein>
<name>A0A7S2I721_9EUKA</name>
<dbReference type="EMBL" id="HBGU01058415">
    <property type="protein sequence ID" value="CAD9510869.1"/>
    <property type="molecule type" value="Transcribed_RNA"/>
</dbReference>
<dbReference type="AlphaFoldDB" id="A0A7S2I721"/>
<reference evidence="2" key="1">
    <citation type="submission" date="2021-01" db="EMBL/GenBank/DDBJ databases">
        <authorList>
            <person name="Corre E."/>
            <person name="Pelletier E."/>
            <person name="Niang G."/>
            <person name="Scheremetjew M."/>
            <person name="Finn R."/>
            <person name="Kale V."/>
            <person name="Holt S."/>
            <person name="Cochrane G."/>
            <person name="Meng A."/>
            <person name="Brown T."/>
            <person name="Cohen L."/>
        </authorList>
    </citation>
    <scope>NUCLEOTIDE SEQUENCE</scope>
    <source>
        <strain evidence="2">UTEX LB 985</strain>
    </source>
</reference>
<accession>A0A7S2I721</accession>
<organism evidence="2">
    <name type="scientific">Haptolina brevifila</name>
    <dbReference type="NCBI Taxonomy" id="156173"/>
    <lineage>
        <taxon>Eukaryota</taxon>
        <taxon>Haptista</taxon>
        <taxon>Haptophyta</taxon>
        <taxon>Prymnesiophyceae</taxon>
        <taxon>Prymnesiales</taxon>
        <taxon>Prymnesiaceae</taxon>
        <taxon>Haptolina</taxon>
    </lineage>
</organism>
<gene>
    <name evidence="2" type="ORF">CBRE1094_LOCUS31740</name>
</gene>
<proteinExistence type="predicted"/>
<evidence type="ECO:0000256" key="1">
    <source>
        <dbReference type="SAM" id="MobiDB-lite"/>
    </source>
</evidence>
<sequence length="138" mass="14807">MTKMSSSSNSNSKKQSIDKHRRYDAYFGRMAKKMNVSTTSAVNQELDKMLRFVIQEFGSTATTILNNYVKKNTVKPNMAYTTLTAMLTGDLREDVLAAGSAALVASLKKSPNAATDSADADDVGSTAPATVVATGDER</sequence>
<feature type="region of interest" description="Disordered" evidence="1">
    <location>
        <begin position="112"/>
        <end position="138"/>
    </location>
</feature>
<evidence type="ECO:0000313" key="2">
    <source>
        <dbReference type="EMBL" id="CAD9510869.1"/>
    </source>
</evidence>